<dbReference type="InterPro" id="IPR013320">
    <property type="entry name" value="ConA-like_dom_sf"/>
</dbReference>
<dbReference type="SMART" id="SM00308">
    <property type="entry name" value="LH2"/>
    <property type="match status" value="1"/>
</dbReference>
<dbReference type="Pfam" id="PF00090">
    <property type="entry name" value="TSP_1"/>
    <property type="match status" value="5"/>
</dbReference>
<dbReference type="SUPFAM" id="SSF49723">
    <property type="entry name" value="Lipase/lipooxygenase domain (PLAT/LH2 domain)"/>
    <property type="match status" value="1"/>
</dbReference>
<gene>
    <name evidence="9" type="primary">HMCN1_40</name>
    <name evidence="9" type="ORF">OS493_032092</name>
</gene>
<dbReference type="Gene3D" id="2.60.60.20">
    <property type="entry name" value="PLAT/LH2 domain"/>
    <property type="match status" value="1"/>
</dbReference>
<keyword evidence="3" id="KW-0732">Signal</keyword>
<dbReference type="Gene3D" id="2.60.120.200">
    <property type="match status" value="2"/>
</dbReference>
<dbReference type="PROSITE" id="PS50092">
    <property type="entry name" value="TSP1"/>
    <property type="match status" value="5"/>
</dbReference>
<proteinExistence type="predicted"/>
<dbReference type="FunFam" id="2.20.100.10:FF:000001">
    <property type="entry name" value="semaphorin-5A isoform X1"/>
    <property type="match status" value="4"/>
</dbReference>
<reference evidence="9" key="1">
    <citation type="submission" date="2023-01" db="EMBL/GenBank/DDBJ databases">
        <title>Genome assembly of the deep-sea coral Lophelia pertusa.</title>
        <authorList>
            <person name="Herrera S."/>
            <person name="Cordes E."/>
        </authorList>
    </citation>
    <scope>NUCLEOTIDE SEQUENCE</scope>
    <source>
        <strain evidence="9">USNM1676648</strain>
        <tissue evidence="9">Polyp</tissue>
    </source>
</reference>
<dbReference type="SUPFAM" id="SSF82895">
    <property type="entry name" value="TSP-1 type 1 repeat"/>
    <property type="match status" value="5"/>
</dbReference>
<dbReference type="SUPFAM" id="SSF49899">
    <property type="entry name" value="Concanavalin A-like lectins/glucanases"/>
    <property type="match status" value="2"/>
</dbReference>
<comment type="caution">
    <text evidence="9">The sequence shown here is derived from an EMBL/GenBank/DDBJ whole genome shotgun (WGS) entry which is preliminary data.</text>
</comment>
<comment type="subcellular location">
    <subcellularLocation>
        <location evidence="1">Secreted</location>
    </subcellularLocation>
</comment>
<evidence type="ECO:0000256" key="4">
    <source>
        <dbReference type="ARBA" id="ARBA00022737"/>
    </source>
</evidence>
<sequence length="1355" mass="148272">MDGMYGPGNQPQLRPQMVYRYNNYFNTLPHSVPQGWSRPQQMPRFNYRPQTTGESKNILPKVLNISKETNVSTLHENATTVTNLTTDHANATTEEVLDVVRRLFGKDKAPILHFSFANINGKNVLDESEQGNAGILTGQVTTQQFSPVCGLGLHFQNGALTVNPSKLNSLVKKEMSVVTWVKIESLSHVNVIYACVGGGVVQVLEVITIQGSSNGFIRWQFKLYDNAGIIFNIATEAVITPGIWTHIAAAYDGGSGKLKIFVNGRKILTTSDVKKVNQISWGQQMMIGKFQNAPGADTGMYLEGYLDEFYLFNAVRDESHVKKLMEKCDFSTGVSASGGLAVHLTFDQIQGQRIVDNSAKGIHGNLVGQYAQTQFSPKCQKGLQLGGGLGHIELDGSKLDAEKKDAITISLWVRVVNNDRVNTIYGSAGAKGVHRLSIKSTGSPNAVVDWSYKSPDGKVVFEVSTEPAVPAGIWTHIAAVYNGGLGKIKIFVDGVKILTTTKGIQKQSSVAWSSPVTIGKFTGNNAEFLEGAIDEFYIFTSALMHAEVQSLMEKCEFPSDSILYFVDVTTGPESKSGTPSRVFFKLIGENGEHGEVELGEEFSKGSTRPFNVYSANVGRPLKISIRKDTKGLISTDWFLEKVVVTVEDRTDGPSFIFNCNCWIGKDKNDLQKYILPEKNVDGVWSPWSQWSGCGAGLCGGNKKVRTRSCTNPHPSGGGKPCPGNTFEEGICQIDGGWGAWGSWSPCSKTCGGATVTRERKCDNPTLRMVASHVNQKMLKKLRQTVINLVKWSEWSDWTPCAKSCGGSKVTRTRSCSNPPPQRGGEDCPGEATDSSFDCETPCPVDGKWDKWEEWTVCSATCGPGTKVRTRECDKPAPQYGGECPGNGQETEACVIRACPTNVINGEWSAWGPWGACSEVEICNRGSQVRTRLCNNPAPQNGGEICPGTGSESQECPKTNCKDTPQNVAATKTVEPVSFISLMCSSTNAELVNDPPNNDLLKAVFANLPKLAPNLKGGYFAAIGNSTKLNELCFEPKQLLTIAELAQLYPSFRSAKPMPFFAVPGDKEHVKGIKVNLREDKALYGVSPGSESIVAHGFNRIGNALFAVYASLSDANEVMVEGTSSQTASSEEIEAALASPAAQSDHYMPEYQTLKRSERDLDAKSSAYELHFLENLFKDSEHKKNTAKRSRTIENNSPSFDGHKIHRRNLFTDLKSHKRARFLRARKAKSYFKKLTHRNIISPSYFSEPIDEVKEDTTDDKYDDMNPNPTFSFPRPLNTMARPQERGLTTGTKNTLDQKVLDVLKRVGLGLVTISDLSLGITATMKEVVIRVSGKAAPKVIGGWFNLKSYAKISSL</sequence>
<accession>A0A9W9YME2</accession>
<evidence type="ECO:0000259" key="8">
    <source>
        <dbReference type="PROSITE" id="PS50095"/>
    </source>
</evidence>
<dbReference type="InterPro" id="IPR006558">
    <property type="entry name" value="LamG-like"/>
</dbReference>
<dbReference type="PANTHER" id="PTHR22906:SF43">
    <property type="entry name" value="PROPERDIN"/>
    <property type="match status" value="1"/>
</dbReference>
<feature type="region of interest" description="Disordered" evidence="7">
    <location>
        <begin position="807"/>
        <end position="828"/>
    </location>
</feature>
<dbReference type="InterPro" id="IPR000884">
    <property type="entry name" value="TSP1_rpt"/>
</dbReference>
<keyword evidence="10" id="KW-1185">Reference proteome</keyword>
<evidence type="ECO:0000313" key="9">
    <source>
        <dbReference type="EMBL" id="KAJ7353818.1"/>
    </source>
</evidence>
<dbReference type="Pfam" id="PF01477">
    <property type="entry name" value="PLAT"/>
    <property type="match status" value="1"/>
</dbReference>
<evidence type="ECO:0000256" key="2">
    <source>
        <dbReference type="ARBA" id="ARBA00022525"/>
    </source>
</evidence>
<dbReference type="Proteomes" id="UP001163046">
    <property type="component" value="Unassembled WGS sequence"/>
</dbReference>
<evidence type="ECO:0000256" key="7">
    <source>
        <dbReference type="SAM" id="MobiDB-lite"/>
    </source>
</evidence>
<dbReference type="SMART" id="SM00209">
    <property type="entry name" value="TSP1"/>
    <property type="match status" value="5"/>
</dbReference>
<feature type="domain" description="PLAT" evidence="8">
    <location>
        <begin position="562"/>
        <end position="677"/>
    </location>
</feature>
<dbReference type="Gene3D" id="2.20.100.10">
    <property type="entry name" value="Thrombospondin type-1 (TSP1) repeat"/>
    <property type="match status" value="5"/>
</dbReference>
<evidence type="ECO:0000313" key="10">
    <source>
        <dbReference type="Proteomes" id="UP001163046"/>
    </source>
</evidence>
<dbReference type="EMBL" id="MU827340">
    <property type="protein sequence ID" value="KAJ7353818.1"/>
    <property type="molecule type" value="Genomic_DNA"/>
</dbReference>
<dbReference type="InterPro" id="IPR036392">
    <property type="entry name" value="PLAT/LH2_dom_sf"/>
</dbReference>
<dbReference type="PRINTS" id="PR01705">
    <property type="entry name" value="TSP1REPEAT"/>
</dbReference>
<dbReference type="PROSITE" id="PS50095">
    <property type="entry name" value="PLAT"/>
    <property type="match status" value="1"/>
</dbReference>
<name>A0A9W9YME2_9CNID</name>
<keyword evidence="5" id="KW-1015">Disulfide bond</keyword>
<dbReference type="InterPro" id="IPR001024">
    <property type="entry name" value="PLAT/LH2_dom"/>
</dbReference>
<dbReference type="PANTHER" id="PTHR22906">
    <property type="entry name" value="PROPERDIN"/>
    <property type="match status" value="1"/>
</dbReference>
<evidence type="ECO:0000256" key="6">
    <source>
        <dbReference type="PROSITE-ProRule" id="PRU00152"/>
    </source>
</evidence>
<evidence type="ECO:0000256" key="1">
    <source>
        <dbReference type="ARBA" id="ARBA00004613"/>
    </source>
</evidence>
<dbReference type="InterPro" id="IPR036383">
    <property type="entry name" value="TSP1_rpt_sf"/>
</dbReference>
<dbReference type="InterPro" id="IPR052065">
    <property type="entry name" value="Compl_asym_regulator"/>
</dbReference>
<evidence type="ECO:0000256" key="5">
    <source>
        <dbReference type="ARBA" id="ARBA00023157"/>
    </source>
</evidence>
<comment type="caution">
    <text evidence="6">Lacks conserved residue(s) required for the propagation of feature annotation.</text>
</comment>
<organism evidence="9 10">
    <name type="scientific">Desmophyllum pertusum</name>
    <dbReference type="NCBI Taxonomy" id="174260"/>
    <lineage>
        <taxon>Eukaryota</taxon>
        <taxon>Metazoa</taxon>
        <taxon>Cnidaria</taxon>
        <taxon>Anthozoa</taxon>
        <taxon>Hexacorallia</taxon>
        <taxon>Scleractinia</taxon>
        <taxon>Caryophylliina</taxon>
        <taxon>Caryophylliidae</taxon>
        <taxon>Desmophyllum</taxon>
    </lineage>
</organism>
<dbReference type="Pfam" id="PF13385">
    <property type="entry name" value="Laminin_G_3"/>
    <property type="match status" value="2"/>
</dbReference>
<protein>
    <submittedName>
        <fullName evidence="9">Hemicentin-1</fullName>
    </submittedName>
</protein>
<keyword evidence="4" id="KW-0677">Repeat</keyword>
<evidence type="ECO:0000256" key="3">
    <source>
        <dbReference type="ARBA" id="ARBA00022729"/>
    </source>
</evidence>
<dbReference type="SMART" id="SM00560">
    <property type="entry name" value="LamGL"/>
    <property type="match status" value="2"/>
</dbReference>
<dbReference type="OrthoDB" id="10072494at2759"/>
<keyword evidence="2" id="KW-0964">Secreted</keyword>